<dbReference type="RefSeq" id="XP_035431207.2">
    <property type="nucleotide sequence ID" value="XM_035575314.2"/>
</dbReference>
<protein>
    <submittedName>
        <fullName evidence="3">Uncharacterized protein LOC118263347</fullName>
    </submittedName>
</protein>
<keyword evidence="2" id="KW-1185">Reference proteome</keyword>
<dbReference type="Proteomes" id="UP000829999">
    <property type="component" value="Chromosome 25"/>
</dbReference>
<dbReference type="OrthoDB" id="7478766at2759"/>
<gene>
    <name evidence="3" type="primary">LOC118263347</name>
</gene>
<feature type="compositionally biased region" description="Basic residues" evidence="1">
    <location>
        <begin position="22"/>
        <end position="32"/>
    </location>
</feature>
<reference evidence="3" key="1">
    <citation type="submission" date="2025-08" db="UniProtKB">
        <authorList>
            <consortium name="RefSeq"/>
        </authorList>
    </citation>
    <scope>IDENTIFICATION</scope>
    <source>
        <tissue evidence="3">Whole larval tissue</tissue>
    </source>
</reference>
<proteinExistence type="predicted"/>
<dbReference type="GeneID" id="118263347"/>
<feature type="region of interest" description="Disordered" evidence="1">
    <location>
        <begin position="1"/>
        <end position="107"/>
    </location>
</feature>
<sequence>MVPGDVPLPNPVQNEIPVVNARPRRNHNRRQNPRMIVRLPLRTNERVEDAPPVEDAPSAEPPRDAQPRNNGDNESGCIRRRTGHEHVSMQVTVPSRLVASISGGVEN</sequence>
<name>A0A9R0CW13_SPOFR</name>
<evidence type="ECO:0000313" key="3">
    <source>
        <dbReference type="RefSeq" id="XP_035431207.2"/>
    </source>
</evidence>
<evidence type="ECO:0000313" key="2">
    <source>
        <dbReference type="Proteomes" id="UP000829999"/>
    </source>
</evidence>
<organism evidence="2 3">
    <name type="scientific">Spodoptera frugiperda</name>
    <name type="common">Fall armyworm</name>
    <dbReference type="NCBI Taxonomy" id="7108"/>
    <lineage>
        <taxon>Eukaryota</taxon>
        <taxon>Metazoa</taxon>
        <taxon>Ecdysozoa</taxon>
        <taxon>Arthropoda</taxon>
        <taxon>Hexapoda</taxon>
        <taxon>Insecta</taxon>
        <taxon>Pterygota</taxon>
        <taxon>Neoptera</taxon>
        <taxon>Endopterygota</taxon>
        <taxon>Lepidoptera</taxon>
        <taxon>Glossata</taxon>
        <taxon>Ditrysia</taxon>
        <taxon>Noctuoidea</taxon>
        <taxon>Noctuidae</taxon>
        <taxon>Amphipyrinae</taxon>
        <taxon>Spodoptera</taxon>
    </lineage>
</organism>
<accession>A0A9R0CW13</accession>
<feature type="compositionally biased region" description="Pro residues" evidence="1">
    <location>
        <begin position="1"/>
        <end position="10"/>
    </location>
</feature>
<dbReference type="AlphaFoldDB" id="A0A9R0CW13"/>
<evidence type="ECO:0000256" key="1">
    <source>
        <dbReference type="SAM" id="MobiDB-lite"/>
    </source>
</evidence>